<evidence type="ECO:0000256" key="4">
    <source>
        <dbReference type="ARBA" id="ARBA00022801"/>
    </source>
</evidence>
<dbReference type="Gene3D" id="3.40.50.200">
    <property type="entry name" value="Peptidase S8/S53 domain"/>
    <property type="match status" value="1"/>
</dbReference>
<keyword evidence="6" id="KW-1015">Disulfide bond</keyword>
<evidence type="ECO:0000256" key="7">
    <source>
        <dbReference type="PROSITE-ProRule" id="PRU01240"/>
    </source>
</evidence>
<dbReference type="GO" id="GO:0006508">
    <property type="term" value="P:proteolysis"/>
    <property type="evidence" value="ECO:0007669"/>
    <property type="project" value="UniProtKB-KW"/>
</dbReference>
<evidence type="ECO:0000256" key="1">
    <source>
        <dbReference type="ARBA" id="ARBA00011073"/>
    </source>
</evidence>
<organism evidence="10 11">
    <name type="scientific">Anaeromyces robustus</name>
    <dbReference type="NCBI Taxonomy" id="1754192"/>
    <lineage>
        <taxon>Eukaryota</taxon>
        <taxon>Fungi</taxon>
        <taxon>Fungi incertae sedis</taxon>
        <taxon>Chytridiomycota</taxon>
        <taxon>Chytridiomycota incertae sedis</taxon>
        <taxon>Neocallimastigomycetes</taxon>
        <taxon>Neocallimastigales</taxon>
        <taxon>Neocallimastigaceae</taxon>
        <taxon>Anaeromyces</taxon>
    </lineage>
</organism>
<dbReference type="PANTHER" id="PTHR43806:SF11">
    <property type="entry name" value="CEREVISIN-RELATED"/>
    <property type="match status" value="1"/>
</dbReference>
<evidence type="ECO:0000313" key="10">
    <source>
        <dbReference type="EMBL" id="ORX79054.1"/>
    </source>
</evidence>
<name>A0A1Y1X143_9FUNG</name>
<evidence type="ECO:0000259" key="9">
    <source>
        <dbReference type="PROSITE" id="PS50941"/>
    </source>
</evidence>
<evidence type="ECO:0000256" key="3">
    <source>
        <dbReference type="ARBA" id="ARBA00022670"/>
    </source>
</evidence>
<comment type="caution">
    <text evidence="6">Lacks conserved residue(s) required for the propagation of feature annotation.</text>
</comment>
<dbReference type="GO" id="GO:0008061">
    <property type="term" value="F:chitin binding"/>
    <property type="evidence" value="ECO:0007669"/>
    <property type="project" value="UniProtKB-UniRule"/>
</dbReference>
<feature type="signal peptide" evidence="8">
    <location>
        <begin position="1"/>
        <end position="22"/>
    </location>
</feature>
<dbReference type="EMBL" id="MCFG01000189">
    <property type="protein sequence ID" value="ORX79054.1"/>
    <property type="molecule type" value="Genomic_DNA"/>
</dbReference>
<keyword evidence="4" id="KW-0378">Hydrolase</keyword>
<accession>A0A1Y1X143</accession>
<dbReference type="InterPro" id="IPR036852">
    <property type="entry name" value="Peptidase_S8/S53_dom_sf"/>
</dbReference>
<feature type="chain" id="PRO_5012892203" evidence="8">
    <location>
        <begin position="23"/>
        <end position="664"/>
    </location>
</feature>
<dbReference type="InterPro" id="IPR000209">
    <property type="entry name" value="Peptidase_S8/S53_dom"/>
</dbReference>
<reference evidence="10 11" key="1">
    <citation type="submission" date="2016-08" db="EMBL/GenBank/DDBJ databases">
        <title>A Parts List for Fungal Cellulosomes Revealed by Comparative Genomics.</title>
        <authorList>
            <consortium name="DOE Joint Genome Institute"/>
            <person name="Haitjema C.H."/>
            <person name="Gilmore S.P."/>
            <person name="Henske J.K."/>
            <person name="Solomon K.V."/>
            <person name="De Groot R."/>
            <person name="Kuo A."/>
            <person name="Mondo S.J."/>
            <person name="Salamov A.A."/>
            <person name="Labutti K."/>
            <person name="Zhao Z."/>
            <person name="Chiniquy J."/>
            <person name="Barry K."/>
            <person name="Brewer H.M."/>
            <person name="Purvine S.O."/>
            <person name="Wright A.T."/>
            <person name="Boxma B."/>
            <person name="Van Alen T."/>
            <person name="Hackstein J.H."/>
            <person name="Baker S.E."/>
            <person name="Grigoriev I.V."/>
            <person name="O'Malley M.A."/>
        </authorList>
    </citation>
    <scope>NUCLEOTIDE SEQUENCE [LARGE SCALE GENOMIC DNA]</scope>
    <source>
        <strain evidence="10 11">S4</strain>
    </source>
</reference>
<keyword evidence="5" id="KW-0720">Serine protease</keyword>
<keyword evidence="3" id="KW-0645">Protease</keyword>
<dbReference type="GO" id="GO:0004252">
    <property type="term" value="F:serine-type endopeptidase activity"/>
    <property type="evidence" value="ECO:0007669"/>
    <property type="project" value="InterPro"/>
</dbReference>
<dbReference type="InterPro" id="IPR050131">
    <property type="entry name" value="Peptidase_S8_subtilisin-like"/>
</dbReference>
<evidence type="ECO:0000256" key="5">
    <source>
        <dbReference type="ARBA" id="ARBA00022825"/>
    </source>
</evidence>
<keyword evidence="2 6" id="KW-0147">Chitin-binding</keyword>
<keyword evidence="11" id="KW-1185">Reference proteome</keyword>
<reference evidence="10 11" key="2">
    <citation type="submission" date="2016-08" db="EMBL/GenBank/DDBJ databases">
        <title>Pervasive Adenine N6-methylation of Active Genes in Fungi.</title>
        <authorList>
            <consortium name="DOE Joint Genome Institute"/>
            <person name="Mondo S.J."/>
            <person name="Dannebaum R.O."/>
            <person name="Kuo R.C."/>
            <person name="Labutti K."/>
            <person name="Haridas S."/>
            <person name="Kuo A."/>
            <person name="Salamov A."/>
            <person name="Ahrendt S.R."/>
            <person name="Lipzen A."/>
            <person name="Sullivan W."/>
            <person name="Andreopoulos W.B."/>
            <person name="Clum A."/>
            <person name="Lindquist E."/>
            <person name="Daum C."/>
            <person name="Ramamoorthy G.K."/>
            <person name="Gryganskyi A."/>
            <person name="Culley D."/>
            <person name="Magnuson J.K."/>
            <person name="James T.Y."/>
            <person name="O'Malley M.A."/>
            <person name="Stajich J.E."/>
            <person name="Spatafora J.W."/>
            <person name="Visel A."/>
            <person name="Grigoriev I.V."/>
        </authorList>
    </citation>
    <scope>NUCLEOTIDE SEQUENCE [LARGE SCALE GENOMIC DNA]</scope>
    <source>
        <strain evidence="10 11">S4</strain>
    </source>
</reference>
<keyword evidence="8" id="KW-0732">Signal</keyword>
<dbReference type="Proteomes" id="UP000193944">
    <property type="component" value="Unassembled WGS sequence"/>
</dbReference>
<comment type="similarity">
    <text evidence="1 7">Belongs to the peptidase S8 family.</text>
</comment>
<evidence type="ECO:0000256" key="6">
    <source>
        <dbReference type="PROSITE-ProRule" id="PRU00261"/>
    </source>
</evidence>
<dbReference type="SUPFAM" id="SSF57016">
    <property type="entry name" value="Plant lectins/antimicrobial peptides"/>
    <property type="match status" value="1"/>
</dbReference>
<evidence type="ECO:0000256" key="8">
    <source>
        <dbReference type="SAM" id="SignalP"/>
    </source>
</evidence>
<evidence type="ECO:0000313" key="11">
    <source>
        <dbReference type="Proteomes" id="UP000193944"/>
    </source>
</evidence>
<dbReference type="GO" id="GO:0005615">
    <property type="term" value="C:extracellular space"/>
    <property type="evidence" value="ECO:0007669"/>
    <property type="project" value="TreeGrafter"/>
</dbReference>
<protein>
    <submittedName>
        <fullName evidence="10">Subtilisin-like protein</fullName>
    </submittedName>
</protein>
<dbReference type="Pfam" id="PF00082">
    <property type="entry name" value="Peptidase_S8"/>
    <property type="match status" value="1"/>
</dbReference>
<dbReference type="CDD" id="cd11618">
    <property type="entry name" value="ChtBD1_1"/>
    <property type="match status" value="1"/>
</dbReference>
<dbReference type="PROSITE" id="PS50941">
    <property type="entry name" value="CHIT_BIND_I_2"/>
    <property type="match status" value="1"/>
</dbReference>
<feature type="disulfide bond" evidence="6">
    <location>
        <begin position="635"/>
        <end position="649"/>
    </location>
</feature>
<dbReference type="STRING" id="1754192.A0A1Y1X143"/>
<proteinExistence type="inferred from homology"/>
<feature type="domain" description="Chitin-binding type-1" evidence="9">
    <location>
        <begin position="612"/>
        <end position="662"/>
    </location>
</feature>
<dbReference type="InterPro" id="IPR023828">
    <property type="entry name" value="Peptidase_S8_Ser-AS"/>
</dbReference>
<dbReference type="PROSITE" id="PS00138">
    <property type="entry name" value="SUBTILASE_SER"/>
    <property type="match status" value="1"/>
</dbReference>
<comment type="caution">
    <text evidence="10">The sequence shown here is derived from an EMBL/GenBank/DDBJ whole genome shotgun (WGS) entry which is preliminary data.</text>
</comment>
<dbReference type="PROSITE" id="PS51892">
    <property type="entry name" value="SUBTILASE"/>
    <property type="match status" value="1"/>
</dbReference>
<gene>
    <name evidence="10" type="ORF">BCR32DRAFT_301228</name>
</gene>
<dbReference type="AlphaFoldDB" id="A0A1Y1X143"/>
<dbReference type="Gene3D" id="3.30.60.10">
    <property type="entry name" value="Endochitinase-like"/>
    <property type="match status" value="1"/>
</dbReference>
<dbReference type="SUPFAM" id="SSF52743">
    <property type="entry name" value="Subtilisin-like"/>
    <property type="match status" value="1"/>
</dbReference>
<dbReference type="InterPro" id="IPR036861">
    <property type="entry name" value="Endochitinase-like_sf"/>
</dbReference>
<evidence type="ECO:0000256" key="2">
    <source>
        <dbReference type="ARBA" id="ARBA00022669"/>
    </source>
</evidence>
<dbReference type="InterPro" id="IPR001002">
    <property type="entry name" value="Chitin-bd_1"/>
</dbReference>
<sequence>MKSLSFAFMIVVLFNYFINALADNDHYIITLKTKINLKDYDDDQNVKDAVDVFVNDKLNDIYDIIEENKDTYTLENGQMDERLEELDSIVMNKRHHRSTKLLFINEVNPQNITAIQNFQNLQNLQKRSDNSTEILDDKVEYIPVESKLVSPICPLGSGYAVVIYASDEVIKKVKKLPDIKRCNKSIPSENYANTYYNLDFIQKETNWTNVRVQDRFKNVSRNFYSHLSLLSQSHFDPESTEVYDNTYYYPKTAGQDIDIYFIEETGYFHYDEFDTYNGSRTVTCDAISDINYGFTELSYDDERRVKGCGVSDRDSSIHGTIVSMTAGGKYTGAAKKANLHIIATSLHTSAELKSLEYIRLHARPNKTIVNISRGGRGYVPEIQEIFTELSRNGVIIFVSGGNEHENCDSNYFRYGGFDDAITVGATEDTIDRDISNGYTFASYSNYGKCIDIFAPGEVFYPSVGGFYLFEKDGTNYYKNDGTSFATPLVAGIAATIMSEHREIRYNYNLMKKTLIDMSLKDILYGLPDKTVNRFVNNGKRVVLSPNNAYHGCGENSGYSKCSKGCCSKDNKCIEFDGSSASQYCYVSLGCQSEYSEFCLSNKSTSTSIRLVNNRCGPGYGSCIIKKSRYIDGVGCCSKDGYCGTSSQHCGKGCQSEFGACYSSN</sequence>
<dbReference type="OrthoDB" id="19448at2759"/>
<dbReference type="PANTHER" id="PTHR43806">
    <property type="entry name" value="PEPTIDASE S8"/>
    <property type="match status" value="1"/>
</dbReference>